<evidence type="ECO:0000256" key="6">
    <source>
        <dbReference type="PIRSR" id="PIRSR601765-1"/>
    </source>
</evidence>
<dbReference type="PROSITE" id="PS00704">
    <property type="entry name" value="PROK_CO2_ANHYDRASE_1"/>
    <property type="match status" value="1"/>
</dbReference>
<proteinExistence type="inferred from homology"/>
<feature type="binding site" evidence="6">
    <location>
        <position position="112"/>
    </location>
    <ligand>
        <name>Zn(2+)</name>
        <dbReference type="ChEBI" id="CHEBI:29105"/>
    </ligand>
</feature>
<dbReference type="EMBL" id="MN577570">
    <property type="protein sequence ID" value="QGT49722.1"/>
    <property type="molecule type" value="Genomic_DNA"/>
</dbReference>
<dbReference type="GO" id="GO:0015976">
    <property type="term" value="P:carbon utilization"/>
    <property type="evidence" value="ECO:0007669"/>
    <property type="project" value="InterPro"/>
</dbReference>
<evidence type="ECO:0000256" key="2">
    <source>
        <dbReference type="ARBA" id="ARBA00012925"/>
    </source>
</evidence>
<organism evidence="8">
    <name type="scientific">uncultured Candidatus Melainabacteria bacterium</name>
    <dbReference type="NCBI Taxonomy" id="2682970"/>
    <lineage>
        <taxon>Bacteria</taxon>
        <taxon>Bacillati</taxon>
        <taxon>Candidatus Melainabacteria</taxon>
        <taxon>environmental samples</taxon>
    </lineage>
</organism>
<comment type="catalytic activity">
    <reaction evidence="5 7">
        <text>hydrogencarbonate + H(+) = CO2 + H2O</text>
        <dbReference type="Rhea" id="RHEA:10748"/>
        <dbReference type="ChEBI" id="CHEBI:15377"/>
        <dbReference type="ChEBI" id="CHEBI:15378"/>
        <dbReference type="ChEBI" id="CHEBI:16526"/>
        <dbReference type="ChEBI" id="CHEBI:17544"/>
        <dbReference type="EC" id="4.2.1.1"/>
    </reaction>
</comment>
<keyword evidence="6" id="KW-0479">Metal-binding</keyword>
<feature type="binding site" evidence="6">
    <location>
        <position position="56"/>
    </location>
    <ligand>
        <name>Zn(2+)</name>
        <dbReference type="ChEBI" id="CHEBI:29105"/>
    </ligand>
</feature>
<dbReference type="PROSITE" id="PS00705">
    <property type="entry name" value="PROK_CO2_ANHYDRASE_2"/>
    <property type="match status" value="1"/>
</dbReference>
<dbReference type="PANTHER" id="PTHR11002:SF79">
    <property type="entry name" value="CARBONIC ANHYDRASE 2"/>
    <property type="match status" value="1"/>
</dbReference>
<sequence length="204" mass="23066">MKLPENISDNAKQELEKLLNGNKNFINGTPTAKNMCLSTLQKLALYQEPYACVLSCSDSRVVPEIIFDCGIGELFVVRVAGIAVGPNVLESIEYAIKKLHVPLLILLGHDDCGVMTYANEHYPQMTEHFQSILKCVYPVIDNAGQYECNNKFARKHTLWVENYLKENSSIINSAINEKKLYIAKCHFDHNSGEVYLIDENLNRI</sequence>
<dbReference type="Gene3D" id="3.40.1050.10">
    <property type="entry name" value="Carbonic anhydrase"/>
    <property type="match status" value="1"/>
</dbReference>
<gene>
    <name evidence="8" type="ORF">Melaina855_1090</name>
</gene>
<keyword evidence="3 6" id="KW-0862">Zinc</keyword>
<comment type="similarity">
    <text evidence="1 7">Belongs to the beta-class carbonic anhydrase family.</text>
</comment>
<dbReference type="AlphaFoldDB" id="A0A650EJV9"/>
<feature type="binding site" evidence="6">
    <location>
        <position position="109"/>
    </location>
    <ligand>
        <name>Zn(2+)</name>
        <dbReference type="ChEBI" id="CHEBI:29105"/>
    </ligand>
</feature>
<dbReference type="GO" id="GO:0008270">
    <property type="term" value="F:zinc ion binding"/>
    <property type="evidence" value="ECO:0007669"/>
    <property type="project" value="UniProtKB-UniRule"/>
</dbReference>
<evidence type="ECO:0000256" key="5">
    <source>
        <dbReference type="ARBA" id="ARBA00048348"/>
    </source>
</evidence>
<dbReference type="GO" id="GO:0004089">
    <property type="term" value="F:carbonate dehydratase activity"/>
    <property type="evidence" value="ECO:0007669"/>
    <property type="project" value="UniProtKB-UniRule"/>
</dbReference>
<dbReference type="Pfam" id="PF00484">
    <property type="entry name" value="Pro_CA"/>
    <property type="match status" value="1"/>
</dbReference>
<accession>A0A650EJV9</accession>
<dbReference type="InterPro" id="IPR015892">
    <property type="entry name" value="Carbonic_anhydrase_CS"/>
</dbReference>
<comment type="function">
    <text evidence="7">Reversible hydration of carbon dioxide.</text>
</comment>
<dbReference type="PANTHER" id="PTHR11002">
    <property type="entry name" value="CARBONIC ANHYDRASE"/>
    <property type="match status" value="1"/>
</dbReference>
<dbReference type="SMART" id="SM00947">
    <property type="entry name" value="Pro_CA"/>
    <property type="match status" value="1"/>
</dbReference>
<evidence type="ECO:0000256" key="7">
    <source>
        <dbReference type="RuleBase" id="RU003956"/>
    </source>
</evidence>
<evidence type="ECO:0000313" key="8">
    <source>
        <dbReference type="EMBL" id="QGT49722.1"/>
    </source>
</evidence>
<keyword evidence="4 7" id="KW-0456">Lyase</keyword>
<dbReference type="InterPro" id="IPR036874">
    <property type="entry name" value="Carbonic_anhydrase_sf"/>
</dbReference>
<evidence type="ECO:0000256" key="4">
    <source>
        <dbReference type="ARBA" id="ARBA00023239"/>
    </source>
</evidence>
<dbReference type="InterPro" id="IPR001765">
    <property type="entry name" value="Carbonic_anhydrase"/>
</dbReference>
<evidence type="ECO:0000256" key="3">
    <source>
        <dbReference type="ARBA" id="ARBA00022833"/>
    </source>
</evidence>
<name>A0A650EJV9_9BACT</name>
<feature type="binding site" evidence="6">
    <location>
        <position position="58"/>
    </location>
    <ligand>
        <name>Zn(2+)</name>
        <dbReference type="ChEBI" id="CHEBI:29105"/>
    </ligand>
</feature>
<comment type="cofactor">
    <cofactor evidence="6">
        <name>Zn(2+)</name>
        <dbReference type="ChEBI" id="CHEBI:29105"/>
    </cofactor>
    <text evidence="6">Binds 1 zinc ion per subunit.</text>
</comment>
<dbReference type="SUPFAM" id="SSF53056">
    <property type="entry name" value="beta-carbonic anhydrase, cab"/>
    <property type="match status" value="1"/>
</dbReference>
<dbReference type="EC" id="4.2.1.1" evidence="2 7"/>
<protein>
    <recommendedName>
        <fullName evidence="2 7">Carbonic anhydrase</fullName>
        <ecNumber evidence="2 7">4.2.1.1</ecNumber>
    </recommendedName>
    <alternativeName>
        <fullName evidence="7">Carbonate dehydratase</fullName>
    </alternativeName>
</protein>
<evidence type="ECO:0000256" key="1">
    <source>
        <dbReference type="ARBA" id="ARBA00006217"/>
    </source>
</evidence>
<reference evidence="8" key="1">
    <citation type="journal article" date="2020" name="J. ISSAAS">
        <title>Lactobacilli and other gastrointestinal microbiota of Peromyscus leucopus, reservoir host for agents of Lyme disease and other zoonoses in North America.</title>
        <authorList>
            <person name="Milovic A."/>
            <person name="Bassam K."/>
            <person name="Shao H."/>
            <person name="Chatzistamou I."/>
            <person name="Tufts D.M."/>
            <person name="Diuk-Wasser M."/>
            <person name="Barbour A.G."/>
        </authorList>
    </citation>
    <scope>NUCLEOTIDE SEQUENCE</scope>
    <source>
        <strain evidence="8">LL20</strain>
    </source>
</reference>